<evidence type="ECO:0000313" key="5">
    <source>
        <dbReference type="EMBL" id="KZT54414.1"/>
    </source>
</evidence>
<dbReference type="InParanoid" id="A0A165E9X7"/>
<dbReference type="AlphaFoldDB" id="A0A165E9X7"/>
<evidence type="ECO:0000256" key="4">
    <source>
        <dbReference type="RuleBase" id="RU003815"/>
    </source>
</evidence>
<evidence type="ECO:0000313" key="6">
    <source>
        <dbReference type="Proteomes" id="UP000076842"/>
    </source>
</evidence>
<name>A0A165E9X7_9BASI</name>
<dbReference type="FunCoup" id="A0A165E9X7">
    <property type="interactions" value="171"/>
</dbReference>
<comment type="similarity">
    <text evidence="1 4">Belongs to the universal ribosomal protein uS9 family.</text>
</comment>
<keyword evidence="3 4" id="KW-0687">Ribonucleoprotein</keyword>
<dbReference type="SUPFAM" id="SSF54211">
    <property type="entry name" value="Ribosomal protein S5 domain 2-like"/>
    <property type="match status" value="1"/>
</dbReference>
<dbReference type="InterPro" id="IPR000754">
    <property type="entry name" value="Ribosomal_uS9"/>
</dbReference>
<dbReference type="STRING" id="1353952.A0A165E9X7"/>
<dbReference type="InterPro" id="IPR020568">
    <property type="entry name" value="Ribosomal_Su5_D2-typ_SF"/>
</dbReference>
<dbReference type="GO" id="GO:0006412">
    <property type="term" value="P:translation"/>
    <property type="evidence" value="ECO:0007669"/>
    <property type="project" value="InterPro"/>
</dbReference>
<evidence type="ECO:0000256" key="2">
    <source>
        <dbReference type="ARBA" id="ARBA00022980"/>
    </source>
</evidence>
<keyword evidence="6" id="KW-1185">Reference proteome</keyword>
<dbReference type="PANTHER" id="PTHR21569">
    <property type="entry name" value="RIBOSOMAL PROTEIN S9"/>
    <property type="match status" value="1"/>
</dbReference>
<evidence type="ECO:0000256" key="1">
    <source>
        <dbReference type="ARBA" id="ARBA00005251"/>
    </source>
</evidence>
<dbReference type="InterPro" id="IPR020574">
    <property type="entry name" value="Ribosomal_uS9_CS"/>
</dbReference>
<dbReference type="Gene3D" id="3.30.230.10">
    <property type="match status" value="1"/>
</dbReference>
<reference evidence="5 6" key="1">
    <citation type="journal article" date="2016" name="Mol. Biol. Evol.">
        <title>Comparative Genomics of Early-Diverging Mushroom-Forming Fungi Provides Insights into the Origins of Lignocellulose Decay Capabilities.</title>
        <authorList>
            <person name="Nagy L.G."/>
            <person name="Riley R."/>
            <person name="Tritt A."/>
            <person name="Adam C."/>
            <person name="Daum C."/>
            <person name="Floudas D."/>
            <person name="Sun H."/>
            <person name="Yadav J.S."/>
            <person name="Pangilinan J."/>
            <person name="Larsson K.H."/>
            <person name="Matsuura K."/>
            <person name="Barry K."/>
            <person name="Labutti K."/>
            <person name="Kuo R."/>
            <person name="Ohm R.A."/>
            <person name="Bhattacharya S.S."/>
            <person name="Shirouzu T."/>
            <person name="Yoshinaga Y."/>
            <person name="Martin F.M."/>
            <person name="Grigoriev I.V."/>
            <person name="Hibbett D.S."/>
        </authorList>
    </citation>
    <scope>NUCLEOTIDE SEQUENCE [LARGE SCALE GENOMIC DNA]</scope>
    <source>
        <strain evidence="5 6">HHB12733</strain>
    </source>
</reference>
<sequence length="355" mass="39246">MACRRALASSSRLIQRSHISRHYATGSTFIPPQAVEQGIEREGGRGDVAGGGARWPKDRKKYIPASPHFYTAREAYYRTLYELESLERQAKRELEQSSLLPAPKAILERIRRPEWMSQAAFKSEAGLSMGMSMRKRLIAVLDQMTIWRGVARQAGLDHIAVTLTTALQFYGEPDGGQKAMRTGQHFHELDQYGRSYAHGARKTSSARVWMIATDPSLPTARPSEYDCLSGSDATALVDPTSSSPAPPKLLTSTILVNSMPLATYFNLYDREKIIRPLRLTGLLGAFNVFAIARGGGTSGQADAVAVALGRAIMSHAPEMKGVLSQAGLLHRDPRMVERKKPGQPKARKQFVWVKR</sequence>
<dbReference type="InterPro" id="IPR014721">
    <property type="entry name" value="Ribsml_uS5_D2-typ_fold_subgr"/>
</dbReference>
<dbReference type="GO" id="GO:0003723">
    <property type="term" value="F:RNA binding"/>
    <property type="evidence" value="ECO:0007669"/>
    <property type="project" value="TreeGrafter"/>
</dbReference>
<dbReference type="Proteomes" id="UP000076842">
    <property type="component" value="Unassembled WGS sequence"/>
</dbReference>
<dbReference type="OrthoDB" id="10254627at2759"/>
<evidence type="ECO:0000256" key="3">
    <source>
        <dbReference type="ARBA" id="ARBA00023274"/>
    </source>
</evidence>
<gene>
    <name evidence="5" type="ORF">CALCODRAFT_473411</name>
</gene>
<dbReference type="PROSITE" id="PS00360">
    <property type="entry name" value="RIBOSOMAL_S9"/>
    <property type="match status" value="1"/>
</dbReference>
<protein>
    <submittedName>
        <fullName evidence="5">SSU ribosomal protein S9P</fullName>
    </submittedName>
</protein>
<dbReference type="GO" id="GO:0003735">
    <property type="term" value="F:structural constituent of ribosome"/>
    <property type="evidence" value="ECO:0007669"/>
    <property type="project" value="InterPro"/>
</dbReference>
<dbReference type="GO" id="GO:0005763">
    <property type="term" value="C:mitochondrial small ribosomal subunit"/>
    <property type="evidence" value="ECO:0007669"/>
    <property type="project" value="TreeGrafter"/>
</dbReference>
<keyword evidence="2 4" id="KW-0689">Ribosomal protein</keyword>
<dbReference type="PANTHER" id="PTHR21569:SF1">
    <property type="entry name" value="SMALL RIBOSOMAL SUBUNIT PROTEIN US9M"/>
    <property type="match status" value="1"/>
</dbReference>
<proteinExistence type="inferred from homology"/>
<dbReference type="EMBL" id="KV424014">
    <property type="protein sequence ID" value="KZT54414.1"/>
    <property type="molecule type" value="Genomic_DNA"/>
</dbReference>
<organism evidence="5 6">
    <name type="scientific">Calocera cornea HHB12733</name>
    <dbReference type="NCBI Taxonomy" id="1353952"/>
    <lineage>
        <taxon>Eukaryota</taxon>
        <taxon>Fungi</taxon>
        <taxon>Dikarya</taxon>
        <taxon>Basidiomycota</taxon>
        <taxon>Agaricomycotina</taxon>
        <taxon>Dacrymycetes</taxon>
        <taxon>Dacrymycetales</taxon>
        <taxon>Dacrymycetaceae</taxon>
        <taxon>Calocera</taxon>
    </lineage>
</organism>
<accession>A0A165E9X7</accession>
<dbReference type="Pfam" id="PF00380">
    <property type="entry name" value="Ribosomal_S9"/>
    <property type="match status" value="1"/>
</dbReference>